<dbReference type="GO" id="GO:0035643">
    <property type="term" value="F:L-DOPA receptor activity"/>
    <property type="evidence" value="ECO:0007669"/>
    <property type="project" value="TreeGrafter"/>
</dbReference>
<dbReference type="Proteomes" id="UP000708208">
    <property type="component" value="Unassembled WGS sequence"/>
</dbReference>
<gene>
    <name evidence="9" type="ORF">AFUS01_LOCUS38562</name>
</gene>
<dbReference type="AlphaFoldDB" id="A0A8J2LAC5"/>
<feature type="region of interest" description="Disordered" evidence="5">
    <location>
        <begin position="565"/>
        <end position="589"/>
    </location>
</feature>
<evidence type="ECO:0000256" key="4">
    <source>
        <dbReference type="ARBA" id="ARBA00023136"/>
    </source>
</evidence>
<dbReference type="PANTHER" id="PTHR15177:SF2">
    <property type="entry name" value="G-PROTEIN COUPLED RECEPTOR 143"/>
    <property type="match status" value="1"/>
</dbReference>
<dbReference type="Pfam" id="PF02101">
    <property type="entry name" value="Ocular_alb"/>
    <property type="match status" value="1"/>
</dbReference>
<evidence type="ECO:0000259" key="7">
    <source>
        <dbReference type="PROSITE" id="PS50261"/>
    </source>
</evidence>
<feature type="transmembrane region" description="Helical" evidence="6">
    <location>
        <begin position="425"/>
        <end position="444"/>
    </location>
</feature>
<dbReference type="GO" id="GO:0072545">
    <property type="term" value="F:L-tyrosine binding"/>
    <property type="evidence" value="ECO:0007669"/>
    <property type="project" value="InterPro"/>
</dbReference>
<feature type="transmembrane region" description="Helical" evidence="6">
    <location>
        <begin position="262"/>
        <end position="282"/>
    </location>
</feature>
<feature type="transmembrane region" description="Helical" evidence="6">
    <location>
        <begin position="476"/>
        <end position="501"/>
    </location>
</feature>
<evidence type="ECO:0008006" key="11">
    <source>
        <dbReference type="Google" id="ProtNLM"/>
    </source>
</evidence>
<dbReference type="GO" id="GO:0072544">
    <property type="term" value="F:L-DOPA binding"/>
    <property type="evidence" value="ECO:0007669"/>
    <property type="project" value="InterPro"/>
</dbReference>
<evidence type="ECO:0000313" key="10">
    <source>
        <dbReference type="Proteomes" id="UP000708208"/>
    </source>
</evidence>
<dbReference type="InterPro" id="IPR001414">
    <property type="entry name" value="GPR143"/>
</dbReference>
<dbReference type="SUPFAM" id="SSF81321">
    <property type="entry name" value="Family A G protein-coupled receptor-like"/>
    <property type="match status" value="1"/>
</dbReference>
<reference evidence="9" key="1">
    <citation type="submission" date="2021-06" db="EMBL/GenBank/DDBJ databases">
        <authorList>
            <person name="Hodson N. C."/>
            <person name="Mongue J. A."/>
            <person name="Jaron S. K."/>
        </authorList>
    </citation>
    <scope>NUCLEOTIDE SEQUENCE</scope>
</reference>
<proteinExistence type="predicted"/>
<keyword evidence="10" id="KW-1185">Reference proteome</keyword>
<evidence type="ECO:0000313" key="9">
    <source>
        <dbReference type="EMBL" id="CAG7828651.1"/>
    </source>
</evidence>
<evidence type="ECO:0000256" key="1">
    <source>
        <dbReference type="ARBA" id="ARBA00004141"/>
    </source>
</evidence>
<feature type="transmembrane region" description="Helical" evidence="6">
    <location>
        <begin position="513"/>
        <end position="531"/>
    </location>
</feature>
<feature type="transmembrane region" description="Helical" evidence="6">
    <location>
        <begin position="383"/>
        <end position="405"/>
    </location>
</feature>
<comment type="caution">
    <text evidence="9">The sequence shown here is derived from an EMBL/GenBank/DDBJ whole genome shotgun (WGS) entry which is preliminary data.</text>
</comment>
<protein>
    <recommendedName>
        <fullName evidence="11">G-protein coupled receptors family 2 profile 2 domain-containing protein</fullName>
    </recommendedName>
</protein>
<dbReference type="InterPro" id="IPR010736">
    <property type="entry name" value="SHIPPO-rpt"/>
</dbReference>
<keyword evidence="4 6" id="KW-0472">Membrane</keyword>
<evidence type="ECO:0000256" key="6">
    <source>
        <dbReference type="SAM" id="Phobius"/>
    </source>
</evidence>
<dbReference type="PROSITE" id="PS50262">
    <property type="entry name" value="G_PROTEIN_RECEP_F1_2"/>
    <property type="match status" value="1"/>
</dbReference>
<evidence type="ECO:0000259" key="8">
    <source>
        <dbReference type="PROSITE" id="PS50262"/>
    </source>
</evidence>
<dbReference type="InterPro" id="IPR017452">
    <property type="entry name" value="GPCR_Rhodpsn_7TM"/>
</dbReference>
<keyword evidence="2 6" id="KW-0812">Transmembrane</keyword>
<feature type="domain" description="G-protein coupled receptors family 1 profile" evidence="8">
    <location>
        <begin position="276"/>
        <end position="531"/>
    </location>
</feature>
<keyword evidence="3 6" id="KW-1133">Transmembrane helix</keyword>
<dbReference type="PANTHER" id="PTHR15177">
    <property type="entry name" value="G-PROTEIN COUPLED RECEPTOR 143"/>
    <property type="match status" value="1"/>
</dbReference>
<feature type="domain" description="G-protein coupled receptors family 2 profile 2" evidence="7">
    <location>
        <begin position="259"/>
        <end position="535"/>
    </location>
</feature>
<organism evidence="9 10">
    <name type="scientific">Allacma fusca</name>
    <dbReference type="NCBI Taxonomy" id="39272"/>
    <lineage>
        <taxon>Eukaryota</taxon>
        <taxon>Metazoa</taxon>
        <taxon>Ecdysozoa</taxon>
        <taxon>Arthropoda</taxon>
        <taxon>Hexapoda</taxon>
        <taxon>Collembola</taxon>
        <taxon>Symphypleona</taxon>
        <taxon>Sminthuridae</taxon>
        <taxon>Allacma</taxon>
    </lineage>
</organism>
<evidence type="ECO:0000256" key="2">
    <source>
        <dbReference type="ARBA" id="ARBA00022692"/>
    </source>
</evidence>
<dbReference type="GO" id="GO:0005886">
    <property type="term" value="C:plasma membrane"/>
    <property type="evidence" value="ECO:0007669"/>
    <property type="project" value="TreeGrafter"/>
</dbReference>
<feature type="transmembrane region" description="Helical" evidence="6">
    <location>
        <begin position="302"/>
        <end position="326"/>
    </location>
</feature>
<dbReference type="OrthoDB" id="10069455at2759"/>
<name>A0A8J2LAC5_9HEXA</name>
<dbReference type="InterPro" id="IPR017981">
    <property type="entry name" value="GPCR_2-like_7TM"/>
</dbReference>
<dbReference type="GO" id="GO:0007166">
    <property type="term" value="P:cell surface receptor signaling pathway"/>
    <property type="evidence" value="ECO:0007669"/>
    <property type="project" value="InterPro"/>
</dbReference>
<sequence>MGDKAEQERKSKISCYASRGPGPAGVLLPPTVGAINHDKTRHQAPAYSLGLRLKSGFGDSRTPGPNYLIQDGLTARGQYKAPAYSLRPRTKLFAGNFDGPGPAAYLPEVNVNRTRQPAYSLSARTKLFESGLLSPGPIYMLPSAIGPRIPDKPAAAECTMKGRGRDWKNTNGNAGFYDIGRPDIIKNKAGATSIKGRYNEKNKGYEAGPASYHIGATICRRPKGQCETLDFNVKKLRNMRTSRPDLTRLGADAILKFRSGPYNVVCIISSLLGVLGAIYQILPRNEANRRVSNSYLRGRYIVVWLATADLLGSLAVFIRSVSWLTAKLVLPQGLSMSLSLDTLFCAISSGWIQYFYTATCLWTLCYALDVFKVVNGKQGQPKLYHSLCWGLPGVLSILGLSILYLPNINCHDMGTNAFARILPNYIFTYLPIAVVMIANPILYLKAAHKAEEVVVSVSGRFTEAERRHLRTLRFKFLSINIVFYICWIPNLINAFLLWTLWSDLPRNFLLFDWYLMAIVNPLQALLNAFVYRTWGDNQPTVNFPWSKKTVNDDSFENSLLIEKEDTTPNSPSNSSDDSKIISINGYGTL</sequence>
<evidence type="ECO:0000256" key="3">
    <source>
        <dbReference type="ARBA" id="ARBA00022989"/>
    </source>
</evidence>
<dbReference type="Pfam" id="PF07004">
    <property type="entry name" value="SHIPPO-rpt"/>
    <property type="match status" value="1"/>
</dbReference>
<accession>A0A8J2LAC5</accession>
<comment type="subcellular location">
    <subcellularLocation>
        <location evidence="1">Membrane</location>
        <topology evidence="1">Multi-pass membrane protein</topology>
    </subcellularLocation>
</comment>
<dbReference type="EMBL" id="CAJVCH010548251">
    <property type="protein sequence ID" value="CAG7828651.1"/>
    <property type="molecule type" value="Genomic_DNA"/>
</dbReference>
<feature type="transmembrane region" description="Helical" evidence="6">
    <location>
        <begin position="351"/>
        <end position="371"/>
    </location>
</feature>
<dbReference type="PROSITE" id="PS50261">
    <property type="entry name" value="G_PROTEIN_RECEP_F2_4"/>
    <property type="match status" value="1"/>
</dbReference>
<dbReference type="GO" id="GO:0050848">
    <property type="term" value="P:regulation of calcium-mediated signaling"/>
    <property type="evidence" value="ECO:0007669"/>
    <property type="project" value="TreeGrafter"/>
</dbReference>
<dbReference type="GO" id="GO:0035240">
    <property type="term" value="F:dopamine binding"/>
    <property type="evidence" value="ECO:0007669"/>
    <property type="project" value="InterPro"/>
</dbReference>
<evidence type="ECO:0000256" key="5">
    <source>
        <dbReference type="SAM" id="MobiDB-lite"/>
    </source>
</evidence>
<dbReference type="GO" id="GO:0032438">
    <property type="term" value="P:melanosome organization"/>
    <property type="evidence" value="ECO:0007669"/>
    <property type="project" value="TreeGrafter"/>
</dbReference>
<feature type="compositionally biased region" description="Low complexity" evidence="5">
    <location>
        <begin position="567"/>
        <end position="589"/>
    </location>
</feature>